<feature type="transmembrane region" description="Helical" evidence="2">
    <location>
        <begin position="189"/>
        <end position="214"/>
    </location>
</feature>
<evidence type="ECO:0000313" key="5">
    <source>
        <dbReference type="Proteomes" id="UP000541558"/>
    </source>
</evidence>
<keyword evidence="2" id="KW-0472">Membrane</keyword>
<protein>
    <recommendedName>
        <fullName evidence="3">DUF6533 domain-containing protein</fullName>
    </recommendedName>
</protein>
<accession>A0A8H5C596</accession>
<dbReference type="InterPro" id="IPR045340">
    <property type="entry name" value="DUF6533"/>
</dbReference>
<feature type="compositionally biased region" description="Basic and acidic residues" evidence="1">
    <location>
        <begin position="358"/>
        <end position="367"/>
    </location>
</feature>
<feature type="transmembrane region" description="Helical" evidence="2">
    <location>
        <begin position="146"/>
        <end position="169"/>
    </location>
</feature>
<dbReference type="Pfam" id="PF20151">
    <property type="entry name" value="DUF6533"/>
    <property type="match status" value="1"/>
</dbReference>
<comment type="caution">
    <text evidence="4">The sequence shown here is derived from an EMBL/GenBank/DDBJ whole genome shotgun (WGS) entry which is preliminary data.</text>
</comment>
<evidence type="ECO:0000259" key="3">
    <source>
        <dbReference type="Pfam" id="PF20151"/>
    </source>
</evidence>
<feature type="compositionally biased region" description="Basic and acidic residues" evidence="1">
    <location>
        <begin position="338"/>
        <end position="351"/>
    </location>
</feature>
<feature type="transmembrane region" description="Helical" evidence="2">
    <location>
        <begin position="235"/>
        <end position="255"/>
    </location>
</feature>
<organism evidence="4 5">
    <name type="scientific">Ephemerocybe angulata</name>
    <dbReference type="NCBI Taxonomy" id="980116"/>
    <lineage>
        <taxon>Eukaryota</taxon>
        <taxon>Fungi</taxon>
        <taxon>Dikarya</taxon>
        <taxon>Basidiomycota</taxon>
        <taxon>Agaricomycotina</taxon>
        <taxon>Agaricomycetes</taxon>
        <taxon>Agaricomycetidae</taxon>
        <taxon>Agaricales</taxon>
        <taxon>Agaricineae</taxon>
        <taxon>Psathyrellaceae</taxon>
        <taxon>Ephemerocybe</taxon>
    </lineage>
</organism>
<dbReference type="Proteomes" id="UP000541558">
    <property type="component" value="Unassembled WGS sequence"/>
</dbReference>
<feature type="domain" description="DUF6533" evidence="3">
    <location>
        <begin position="46"/>
        <end position="90"/>
    </location>
</feature>
<gene>
    <name evidence="4" type="ORF">D9611_013552</name>
</gene>
<feature type="transmembrane region" description="Helical" evidence="2">
    <location>
        <begin position="113"/>
        <end position="134"/>
    </location>
</feature>
<sequence>MLSRPSDGFSPVPHRPPAWKRMVGSISSPTMEEVLQAYQATRYTSYINTAGFTLVVADYLQTLPDEVHLMWPSPISLPQFLFYFLRYYILVVNTINALYYIPLGRSVKECQITWLAGAFLSAPIVVAAEGMLCYRVYAFSGRNRKIFIYLILQFIVIHMAEIAVLVQYGRTVQFLHFPGGSVTCMALTSSTYLAVLFTLLLVNVISTMVLMIYIAFSKHGRVDSGLVRVFYRDGVFYFIILSALAIANIHINFLASEWHRYLITQLEVDFHAILATRMLLHLRRYAESEKFVGVIPAEQTGDPALASAIDYSYHDGFIVTTSRVPSSIELTQLESEEDSRSQKDAVGDSRRSIPHLPRRPEHVAKLR</sequence>
<dbReference type="OrthoDB" id="3350812at2759"/>
<feature type="transmembrane region" description="Helical" evidence="2">
    <location>
        <begin position="80"/>
        <end position="101"/>
    </location>
</feature>
<name>A0A8H5C596_9AGAR</name>
<keyword evidence="2" id="KW-0812">Transmembrane</keyword>
<proteinExistence type="predicted"/>
<evidence type="ECO:0000256" key="2">
    <source>
        <dbReference type="SAM" id="Phobius"/>
    </source>
</evidence>
<keyword evidence="2" id="KW-1133">Transmembrane helix</keyword>
<evidence type="ECO:0000313" key="4">
    <source>
        <dbReference type="EMBL" id="KAF5334388.1"/>
    </source>
</evidence>
<feature type="region of interest" description="Disordered" evidence="1">
    <location>
        <begin position="332"/>
        <end position="367"/>
    </location>
</feature>
<dbReference type="AlphaFoldDB" id="A0A8H5C596"/>
<dbReference type="EMBL" id="JAACJK010000070">
    <property type="protein sequence ID" value="KAF5334388.1"/>
    <property type="molecule type" value="Genomic_DNA"/>
</dbReference>
<reference evidence="4 5" key="1">
    <citation type="journal article" date="2020" name="ISME J.">
        <title>Uncovering the hidden diversity of litter-decomposition mechanisms in mushroom-forming fungi.</title>
        <authorList>
            <person name="Floudas D."/>
            <person name="Bentzer J."/>
            <person name="Ahren D."/>
            <person name="Johansson T."/>
            <person name="Persson P."/>
            <person name="Tunlid A."/>
        </authorList>
    </citation>
    <scope>NUCLEOTIDE SEQUENCE [LARGE SCALE GENOMIC DNA]</scope>
    <source>
        <strain evidence="4 5">CBS 175.51</strain>
    </source>
</reference>
<evidence type="ECO:0000256" key="1">
    <source>
        <dbReference type="SAM" id="MobiDB-lite"/>
    </source>
</evidence>
<keyword evidence="5" id="KW-1185">Reference proteome</keyword>